<comment type="catalytic activity">
    <reaction evidence="5">
        <text>(6S)-5-formyl-5,6,7,8-tetrahydrofolate + ATP = (6R)-5,10-methenyltetrahydrofolate + ADP + phosphate</text>
        <dbReference type="Rhea" id="RHEA:10488"/>
        <dbReference type="ChEBI" id="CHEBI:30616"/>
        <dbReference type="ChEBI" id="CHEBI:43474"/>
        <dbReference type="ChEBI" id="CHEBI:57455"/>
        <dbReference type="ChEBI" id="CHEBI:57457"/>
        <dbReference type="ChEBI" id="CHEBI:456216"/>
        <dbReference type="EC" id="6.3.3.2"/>
    </reaction>
</comment>
<dbReference type="EMBL" id="CP012333">
    <property type="protein sequence ID" value="AKU94389.1"/>
    <property type="molecule type" value="Genomic_DNA"/>
</dbReference>
<dbReference type="EC" id="6.3.3.2" evidence="5"/>
<name>A0A0K1PMQ1_9BACT</name>
<dbReference type="Pfam" id="PF01812">
    <property type="entry name" value="5-FTHF_cyc-lig"/>
    <property type="match status" value="1"/>
</dbReference>
<feature type="binding site" evidence="4">
    <location>
        <begin position="27"/>
        <end position="31"/>
    </location>
    <ligand>
        <name>ATP</name>
        <dbReference type="ChEBI" id="CHEBI:30616"/>
    </ligand>
</feature>
<dbReference type="OrthoDB" id="9801938at2"/>
<dbReference type="Proteomes" id="UP000064967">
    <property type="component" value="Chromosome"/>
</dbReference>
<evidence type="ECO:0000256" key="3">
    <source>
        <dbReference type="ARBA" id="ARBA00022840"/>
    </source>
</evidence>
<keyword evidence="6" id="KW-0436">Ligase</keyword>
<dbReference type="GO" id="GO:0005524">
    <property type="term" value="F:ATP binding"/>
    <property type="evidence" value="ECO:0007669"/>
    <property type="project" value="UniProtKB-KW"/>
</dbReference>
<evidence type="ECO:0000256" key="5">
    <source>
        <dbReference type="RuleBase" id="RU361279"/>
    </source>
</evidence>
<dbReference type="RefSeq" id="WP_146645994.1">
    <property type="nucleotide sequence ID" value="NZ_CP012333.1"/>
</dbReference>
<keyword evidence="2 4" id="KW-0547">Nucleotide-binding</keyword>
<dbReference type="PANTHER" id="PTHR23407">
    <property type="entry name" value="ATPASE INHIBITOR/5-FORMYLTETRAHYDROFOLATE CYCLO-LIGASE"/>
    <property type="match status" value="1"/>
</dbReference>
<comment type="cofactor">
    <cofactor evidence="5">
        <name>Mg(2+)</name>
        <dbReference type="ChEBI" id="CHEBI:18420"/>
    </cofactor>
</comment>
<dbReference type="PANTHER" id="PTHR23407:SF1">
    <property type="entry name" value="5-FORMYLTETRAHYDROFOLATE CYCLO-LIGASE"/>
    <property type="match status" value="1"/>
</dbReference>
<dbReference type="InterPro" id="IPR002698">
    <property type="entry name" value="FTHF_cligase"/>
</dbReference>
<dbReference type="GO" id="GO:0035999">
    <property type="term" value="P:tetrahydrofolate interconversion"/>
    <property type="evidence" value="ECO:0007669"/>
    <property type="project" value="TreeGrafter"/>
</dbReference>
<dbReference type="GO" id="GO:0030272">
    <property type="term" value="F:5-formyltetrahydrofolate cyclo-ligase activity"/>
    <property type="evidence" value="ECO:0007669"/>
    <property type="project" value="UniProtKB-EC"/>
</dbReference>
<dbReference type="NCBIfam" id="TIGR02727">
    <property type="entry name" value="MTHFS_bact"/>
    <property type="match status" value="1"/>
</dbReference>
<comment type="similarity">
    <text evidence="1 5">Belongs to the 5-formyltetrahydrofolate cyclo-ligase family.</text>
</comment>
<dbReference type="AlphaFoldDB" id="A0A0K1PMQ1"/>
<dbReference type="Gene3D" id="3.40.50.10420">
    <property type="entry name" value="NagB/RpiA/CoA transferase-like"/>
    <property type="match status" value="1"/>
</dbReference>
<dbReference type="PATRIC" id="fig|1391654.3.peg.1073"/>
<dbReference type="InterPro" id="IPR037171">
    <property type="entry name" value="NagB/RpiA_transferase-like"/>
</dbReference>
<dbReference type="GO" id="GO:0046872">
    <property type="term" value="F:metal ion binding"/>
    <property type="evidence" value="ECO:0007669"/>
    <property type="project" value="UniProtKB-KW"/>
</dbReference>
<evidence type="ECO:0000313" key="7">
    <source>
        <dbReference type="Proteomes" id="UP000064967"/>
    </source>
</evidence>
<evidence type="ECO:0000256" key="2">
    <source>
        <dbReference type="ARBA" id="ARBA00022741"/>
    </source>
</evidence>
<dbReference type="InterPro" id="IPR024185">
    <property type="entry name" value="FTHF_cligase-like_sf"/>
</dbReference>
<dbReference type="KEGG" id="llu:AKJ09_01053"/>
<feature type="binding site" evidence="4">
    <location>
        <position position="80"/>
    </location>
    <ligand>
        <name>substrate</name>
    </ligand>
</feature>
<sequence>MNRRGPFDHEPHSHKLAPEEVIRFKVKAELRKRLRGVRKTMPLDACAARSTALVARLEEHPAMVAAKSVALFWPIVERHEVDLRPLDASLRARGVRVAYPAIDPDTNDMALRFVDDPTAMVEQGYGFMEPPAGAPEATALDVVVVPAIAVDPSGHRIGYGAGYYDRTLPKYAPPAVSIAVAFDWQVVAEVPFTDGDVRCAWVVTDVRTFEGEKA</sequence>
<gene>
    <name evidence="6" type="ORF">AKJ09_01053</name>
</gene>
<dbReference type="STRING" id="1391654.AKJ09_01053"/>
<reference evidence="6 7" key="1">
    <citation type="submission" date="2015-08" db="EMBL/GenBank/DDBJ databases">
        <authorList>
            <person name="Babu N.S."/>
            <person name="Beckwith C.J."/>
            <person name="Beseler K.G."/>
            <person name="Brison A."/>
            <person name="Carone J.V."/>
            <person name="Caskin T.P."/>
            <person name="Diamond M."/>
            <person name="Durham M.E."/>
            <person name="Foxe J.M."/>
            <person name="Go M."/>
            <person name="Henderson B.A."/>
            <person name="Jones I.B."/>
            <person name="McGettigan J.A."/>
            <person name="Micheletti S.J."/>
            <person name="Nasrallah M.E."/>
            <person name="Ortiz D."/>
            <person name="Piller C.R."/>
            <person name="Privatt S.R."/>
            <person name="Schneider S.L."/>
            <person name="Sharp S."/>
            <person name="Smith T.C."/>
            <person name="Stanton J.D."/>
            <person name="Ullery H.E."/>
            <person name="Wilson R.J."/>
            <person name="Serrano M.G."/>
            <person name="Buck G."/>
            <person name="Lee V."/>
            <person name="Wang Y."/>
            <person name="Carvalho R."/>
            <person name="Voegtly L."/>
            <person name="Shi R."/>
            <person name="Duckworth R."/>
            <person name="Johnson A."/>
            <person name="Loviza R."/>
            <person name="Walstead R."/>
            <person name="Shah Z."/>
            <person name="Kiflezghi M."/>
            <person name="Wade K."/>
            <person name="Ball S.L."/>
            <person name="Bradley K.W."/>
            <person name="Asai D.J."/>
            <person name="Bowman C.A."/>
            <person name="Russell D.A."/>
            <person name="Pope W.H."/>
            <person name="Jacobs-Sera D."/>
            <person name="Hendrix R.W."/>
            <person name="Hatfull G.F."/>
        </authorList>
    </citation>
    <scope>NUCLEOTIDE SEQUENCE [LARGE SCALE GENOMIC DNA]</scope>
    <source>
        <strain evidence="6 7">DSM 27648</strain>
    </source>
</reference>
<feature type="binding site" evidence="4">
    <location>
        <begin position="156"/>
        <end position="164"/>
    </location>
    <ligand>
        <name>ATP</name>
        <dbReference type="ChEBI" id="CHEBI:30616"/>
    </ligand>
</feature>
<dbReference type="SUPFAM" id="SSF100950">
    <property type="entry name" value="NagB/RpiA/CoA transferase-like"/>
    <property type="match status" value="1"/>
</dbReference>
<dbReference type="PIRSF" id="PIRSF006806">
    <property type="entry name" value="FTHF_cligase"/>
    <property type="match status" value="1"/>
</dbReference>
<evidence type="ECO:0000313" key="6">
    <source>
        <dbReference type="EMBL" id="AKU94389.1"/>
    </source>
</evidence>
<keyword evidence="7" id="KW-1185">Reference proteome</keyword>
<dbReference type="GO" id="GO:0009396">
    <property type="term" value="P:folic acid-containing compound biosynthetic process"/>
    <property type="evidence" value="ECO:0007669"/>
    <property type="project" value="TreeGrafter"/>
</dbReference>
<keyword evidence="3 4" id="KW-0067">ATP-binding</keyword>
<proteinExistence type="inferred from homology"/>
<keyword evidence="5" id="KW-0479">Metal-binding</keyword>
<keyword evidence="5" id="KW-0460">Magnesium</keyword>
<organism evidence="6 7">
    <name type="scientific">Labilithrix luteola</name>
    <dbReference type="NCBI Taxonomy" id="1391654"/>
    <lineage>
        <taxon>Bacteria</taxon>
        <taxon>Pseudomonadati</taxon>
        <taxon>Myxococcota</taxon>
        <taxon>Polyangia</taxon>
        <taxon>Polyangiales</taxon>
        <taxon>Labilitrichaceae</taxon>
        <taxon>Labilithrix</taxon>
    </lineage>
</organism>
<accession>A0A0K1PMQ1</accession>
<evidence type="ECO:0000256" key="1">
    <source>
        <dbReference type="ARBA" id="ARBA00010638"/>
    </source>
</evidence>
<protein>
    <recommendedName>
        <fullName evidence="5">5-formyltetrahydrofolate cyclo-ligase</fullName>
        <ecNumber evidence="5">6.3.3.2</ecNumber>
    </recommendedName>
</protein>
<evidence type="ECO:0000256" key="4">
    <source>
        <dbReference type="PIRSR" id="PIRSR006806-1"/>
    </source>
</evidence>